<dbReference type="RefSeq" id="WP_203903287.1">
    <property type="nucleotide sequence ID" value="NZ_BOPF01000031.1"/>
</dbReference>
<sequence length="241" mass="26695">MSFAQHLRVLRDPHRPDAHRAHALRRCVSAYAPFGYTGTLEHLRERCGPLDTPAGLDAAAEALASSRRAWLAEVAAFAGQRRFAKGGGHRRASRAEVARYAAMGWPGDPGGTGARVLSPLFLRAYGIGLWEPAPVAHRRRVRRLKPSGEWPFTMVLAVLVAELLVMPPLGLGLNALLDPPPVFLWSFGLVALVVVPVLVVRQLPARWERQRAERILHRRIVEAAQDAERRLAVERARAYGR</sequence>
<dbReference type="Proteomes" id="UP000619260">
    <property type="component" value="Unassembled WGS sequence"/>
</dbReference>
<keyword evidence="3" id="KW-1185">Reference proteome</keyword>
<gene>
    <name evidence="2" type="ORF">Val02_67230</name>
</gene>
<evidence type="ECO:0000256" key="1">
    <source>
        <dbReference type="SAM" id="Phobius"/>
    </source>
</evidence>
<dbReference type="AlphaFoldDB" id="A0A8J3YST8"/>
<reference evidence="2" key="1">
    <citation type="submission" date="2021-01" db="EMBL/GenBank/DDBJ databases">
        <title>Whole genome shotgun sequence of Virgisporangium aliadipatigenens NBRC 105644.</title>
        <authorList>
            <person name="Komaki H."/>
            <person name="Tamura T."/>
        </authorList>
    </citation>
    <scope>NUCLEOTIDE SEQUENCE</scope>
    <source>
        <strain evidence="2">NBRC 105644</strain>
    </source>
</reference>
<protein>
    <submittedName>
        <fullName evidence="2">Uncharacterized protein</fullName>
    </submittedName>
</protein>
<keyword evidence="1" id="KW-0812">Transmembrane</keyword>
<accession>A0A8J3YST8</accession>
<feature type="transmembrane region" description="Helical" evidence="1">
    <location>
        <begin position="182"/>
        <end position="200"/>
    </location>
</feature>
<organism evidence="2 3">
    <name type="scientific">Virgisporangium aliadipatigenens</name>
    <dbReference type="NCBI Taxonomy" id="741659"/>
    <lineage>
        <taxon>Bacteria</taxon>
        <taxon>Bacillati</taxon>
        <taxon>Actinomycetota</taxon>
        <taxon>Actinomycetes</taxon>
        <taxon>Micromonosporales</taxon>
        <taxon>Micromonosporaceae</taxon>
        <taxon>Virgisporangium</taxon>
    </lineage>
</organism>
<evidence type="ECO:0000313" key="2">
    <source>
        <dbReference type="EMBL" id="GIJ49837.1"/>
    </source>
</evidence>
<dbReference type="EMBL" id="BOPF01000031">
    <property type="protein sequence ID" value="GIJ49837.1"/>
    <property type="molecule type" value="Genomic_DNA"/>
</dbReference>
<name>A0A8J3YST8_9ACTN</name>
<comment type="caution">
    <text evidence="2">The sequence shown here is derived from an EMBL/GenBank/DDBJ whole genome shotgun (WGS) entry which is preliminary data.</text>
</comment>
<keyword evidence="1" id="KW-1133">Transmembrane helix</keyword>
<keyword evidence="1" id="KW-0472">Membrane</keyword>
<feature type="transmembrane region" description="Helical" evidence="1">
    <location>
        <begin position="150"/>
        <end position="170"/>
    </location>
</feature>
<proteinExistence type="predicted"/>
<evidence type="ECO:0000313" key="3">
    <source>
        <dbReference type="Proteomes" id="UP000619260"/>
    </source>
</evidence>